<reference evidence="2" key="1">
    <citation type="submission" date="2022-11" db="EMBL/GenBank/DDBJ databases">
        <title>High-quality draft genome sequence of Galbibacter sp. strain CMA-7.</title>
        <authorList>
            <person name="Wei L."/>
            <person name="Dong C."/>
            <person name="Shao Z."/>
        </authorList>
    </citation>
    <scope>NUCLEOTIDE SEQUENCE</scope>
    <source>
        <strain evidence="2">CMA-7</strain>
    </source>
</reference>
<dbReference type="Proteomes" id="UP001153642">
    <property type="component" value="Unassembled WGS sequence"/>
</dbReference>
<dbReference type="RefSeq" id="WP_277900192.1">
    <property type="nucleotide sequence ID" value="NZ_JAPMUA010000003.1"/>
</dbReference>
<gene>
    <name evidence="2" type="ORF">OSR52_08410</name>
</gene>
<keyword evidence="3" id="KW-1185">Reference proteome</keyword>
<accession>A0ABT6FS08</accession>
<sequence length="487" mass="56203">MSKYIKIGLATILAVIVLIMGGNLLVEKKIRDKLQEINGYKIETASIDVNLLTRSVSAVDIDIDDTLKNTFSIKKIALSGISITSLFGSDSIVIGELKVENLDALLHRKKSRKNSSKKQKQLIIKKLVLKDTRFTYKDTTEKNIVKTEKINGHVFDLHINPASEHKKIDYKKIDFEVDNVLLPMNYYQNFLVGKLILKDDYIKTASVKIKTIYDKNELQKHLKTERDWISLTIDSLNIYNYKRDKLNENYTYSSEKIDIIQGNLEVYRDKGLPDDTRYKPLYSKALRNLPFDIDVPELNIYKSRITYEEKVNDSPGKIVFTDVSSTIKNINTLKEDGETLIDIESKFMGDADFKLLWKFNINNKADFFTLHGKMEHLNAEKINDFVEPNMNIITSGSITSLLFDVDANENNATGTFQMKYDDFVVNIKKKNKNVVNKFISTIANIFVKNTKEDNEKVDIKVERNKEKSFFNYFWLCVREGTIQTVLK</sequence>
<feature type="transmembrane region" description="Helical" evidence="1">
    <location>
        <begin position="7"/>
        <end position="26"/>
    </location>
</feature>
<evidence type="ECO:0000256" key="1">
    <source>
        <dbReference type="SAM" id="Phobius"/>
    </source>
</evidence>
<evidence type="ECO:0008006" key="4">
    <source>
        <dbReference type="Google" id="ProtNLM"/>
    </source>
</evidence>
<comment type="caution">
    <text evidence="2">The sequence shown here is derived from an EMBL/GenBank/DDBJ whole genome shotgun (WGS) entry which is preliminary data.</text>
</comment>
<name>A0ABT6FS08_9FLAO</name>
<keyword evidence="1" id="KW-0812">Transmembrane</keyword>
<evidence type="ECO:0000313" key="3">
    <source>
        <dbReference type="Proteomes" id="UP001153642"/>
    </source>
</evidence>
<proteinExistence type="predicted"/>
<evidence type="ECO:0000313" key="2">
    <source>
        <dbReference type="EMBL" id="MDG3585892.1"/>
    </source>
</evidence>
<keyword evidence="1" id="KW-0472">Membrane</keyword>
<organism evidence="2 3">
    <name type="scientific">Galbibacter pacificus</name>
    <dbReference type="NCBI Taxonomy" id="2996052"/>
    <lineage>
        <taxon>Bacteria</taxon>
        <taxon>Pseudomonadati</taxon>
        <taxon>Bacteroidota</taxon>
        <taxon>Flavobacteriia</taxon>
        <taxon>Flavobacteriales</taxon>
        <taxon>Flavobacteriaceae</taxon>
        <taxon>Galbibacter</taxon>
    </lineage>
</organism>
<keyword evidence="1" id="KW-1133">Transmembrane helix</keyword>
<protein>
    <recommendedName>
        <fullName evidence="4">DUF748 domain-containing protein</fullName>
    </recommendedName>
</protein>
<dbReference type="EMBL" id="JAPMUA010000003">
    <property type="protein sequence ID" value="MDG3585892.1"/>
    <property type="molecule type" value="Genomic_DNA"/>
</dbReference>